<protein>
    <submittedName>
        <fullName evidence="6">DegT/DnrJ/EryC1/StrS family aminotransferase</fullName>
    </submittedName>
</protein>
<evidence type="ECO:0000256" key="2">
    <source>
        <dbReference type="PIRSR" id="PIRSR000390-1"/>
    </source>
</evidence>
<dbReference type="AlphaFoldDB" id="A0A4R5AUY0"/>
<evidence type="ECO:0000313" key="7">
    <source>
        <dbReference type="Proteomes" id="UP000294513"/>
    </source>
</evidence>
<dbReference type="InterPro" id="IPR015421">
    <property type="entry name" value="PyrdxlP-dep_Trfase_major"/>
</dbReference>
<evidence type="ECO:0000256" key="4">
    <source>
        <dbReference type="RuleBase" id="RU004508"/>
    </source>
</evidence>
<dbReference type="PANTHER" id="PTHR30244">
    <property type="entry name" value="TRANSAMINASE"/>
    <property type="match status" value="1"/>
</dbReference>
<dbReference type="EMBL" id="SMKU01000221">
    <property type="protein sequence ID" value="TDD75709.1"/>
    <property type="molecule type" value="Genomic_DNA"/>
</dbReference>
<dbReference type="GO" id="GO:0000271">
    <property type="term" value="P:polysaccharide biosynthetic process"/>
    <property type="evidence" value="ECO:0007669"/>
    <property type="project" value="TreeGrafter"/>
</dbReference>
<dbReference type="InterPro" id="IPR015422">
    <property type="entry name" value="PyrdxlP-dep_Trfase_small"/>
</dbReference>
<accession>A0A4R5AUY0</accession>
<dbReference type="GO" id="GO:0008483">
    <property type="term" value="F:transaminase activity"/>
    <property type="evidence" value="ECO:0007669"/>
    <property type="project" value="UniProtKB-KW"/>
</dbReference>
<name>A0A4R5AUY0_9ACTN</name>
<comment type="similarity">
    <text evidence="4">Belongs to the DegT/DnrJ/EryC1 family.</text>
</comment>
<evidence type="ECO:0000256" key="3">
    <source>
        <dbReference type="PIRSR" id="PIRSR000390-2"/>
    </source>
</evidence>
<dbReference type="InterPro" id="IPR015424">
    <property type="entry name" value="PyrdxlP-dep_Trfase"/>
</dbReference>
<dbReference type="Proteomes" id="UP000294513">
    <property type="component" value="Unassembled WGS sequence"/>
</dbReference>
<feature type="modified residue" description="N6-(pyridoxal phosphate)lysine" evidence="3">
    <location>
        <position position="220"/>
    </location>
</feature>
<organism evidence="6 7">
    <name type="scientific">Actinomadura rubrisoli</name>
    <dbReference type="NCBI Taxonomy" id="2530368"/>
    <lineage>
        <taxon>Bacteria</taxon>
        <taxon>Bacillati</taxon>
        <taxon>Actinomycetota</taxon>
        <taxon>Actinomycetes</taxon>
        <taxon>Streptosporangiales</taxon>
        <taxon>Thermomonosporaceae</taxon>
        <taxon>Actinomadura</taxon>
    </lineage>
</organism>
<dbReference type="InterPro" id="IPR000653">
    <property type="entry name" value="DegT/StrS_aminotransferase"/>
</dbReference>
<comment type="caution">
    <text evidence="6">The sequence shown here is derived from an EMBL/GenBank/DDBJ whole genome shotgun (WGS) entry which is preliminary data.</text>
</comment>
<feature type="region of interest" description="Disordered" evidence="5">
    <location>
        <begin position="1"/>
        <end position="28"/>
    </location>
</feature>
<keyword evidence="3 4" id="KW-0663">Pyridoxal phosphate</keyword>
<dbReference type="Gene3D" id="3.40.640.10">
    <property type="entry name" value="Type I PLP-dependent aspartate aminotransferase-like (Major domain)"/>
    <property type="match status" value="1"/>
</dbReference>
<feature type="active site" description="Proton acceptor" evidence="2">
    <location>
        <position position="220"/>
    </location>
</feature>
<evidence type="ECO:0000313" key="6">
    <source>
        <dbReference type="EMBL" id="TDD75709.1"/>
    </source>
</evidence>
<dbReference type="Pfam" id="PF01041">
    <property type="entry name" value="DegT_DnrJ_EryC1"/>
    <property type="match status" value="1"/>
</dbReference>
<comment type="cofactor">
    <cofactor evidence="1">
        <name>pyridoxal 5'-phosphate</name>
        <dbReference type="ChEBI" id="CHEBI:597326"/>
    </cofactor>
</comment>
<dbReference type="PANTHER" id="PTHR30244:SF34">
    <property type="entry name" value="DTDP-4-AMINO-4,6-DIDEOXYGALACTOSE TRANSAMINASE"/>
    <property type="match status" value="1"/>
</dbReference>
<evidence type="ECO:0000256" key="5">
    <source>
        <dbReference type="SAM" id="MobiDB-lite"/>
    </source>
</evidence>
<proteinExistence type="inferred from homology"/>
<dbReference type="GO" id="GO:0030170">
    <property type="term" value="F:pyridoxal phosphate binding"/>
    <property type="evidence" value="ECO:0007669"/>
    <property type="project" value="TreeGrafter"/>
</dbReference>
<dbReference type="PIRSF" id="PIRSF000390">
    <property type="entry name" value="PLP_StrS"/>
    <property type="match status" value="1"/>
</dbReference>
<reference evidence="6 7" key="1">
    <citation type="submission" date="2019-03" db="EMBL/GenBank/DDBJ databases">
        <title>Draft genome sequences of novel Actinobacteria.</title>
        <authorList>
            <person name="Sahin N."/>
            <person name="Ay H."/>
            <person name="Saygin H."/>
        </authorList>
    </citation>
    <scope>NUCLEOTIDE SEQUENCE [LARGE SCALE GENOMIC DNA]</scope>
    <source>
        <strain evidence="6 7">H3C3</strain>
    </source>
</reference>
<gene>
    <name evidence="6" type="ORF">E1298_31410</name>
</gene>
<dbReference type="Gene3D" id="3.90.1150.10">
    <property type="entry name" value="Aspartate Aminotransferase, domain 1"/>
    <property type="match status" value="1"/>
</dbReference>
<keyword evidence="6" id="KW-0808">Transferase</keyword>
<dbReference type="CDD" id="cd00616">
    <property type="entry name" value="AHBA_syn"/>
    <property type="match status" value="1"/>
</dbReference>
<keyword evidence="7" id="KW-1185">Reference proteome</keyword>
<sequence>MLTTLPWSRAIAGPGRAPERHASNTSIRSREASAAMTYVVPYSGISNRLGDEEIKAVTEALGQDTLAMGPRGAEFERRLAERLGARHAQATSSCTTALFLAAQVLGLEAGDEVITTPQTFWVTTWPLQARGCVVKFADIDPDSLNIDPATIEPLITDRTKSIWVVHYGGQAVDMGPVMDIARRHGLTVVEDCAHVAGGTYEGQALGTIGDIGCFSFHSLKNMTTGEGGAFVTGDDRYAEMARALGTIHNWGPMHERDVPAIGPHRQPAYYRDAHVLRSYTHDYTGGRYLVGNNYRMSELSAALGIVQLGKLDRLNDRRRDIAHRLDDALAAVPGIGVQTEKPYARHVYHLYTLFYEPDVVGAAKDDFIRHLQEEEGIEIVIRYFPIHLLPEFRALGHRYGQCPVAEKTYFEHQIQLPIYDHLTDEQVEHMIGAVQRGVTALRGR</sequence>
<dbReference type="SUPFAM" id="SSF53383">
    <property type="entry name" value="PLP-dependent transferases"/>
    <property type="match status" value="1"/>
</dbReference>
<keyword evidence="6" id="KW-0032">Aminotransferase</keyword>
<evidence type="ECO:0000256" key="1">
    <source>
        <dbReference type="ARBA" id="ARBA00001933"/>
    </source>
</evidence>
<dbReference type="OrthoDB" id="9804264at2"/>